<evidence type="ECO:0000256" key="4">
    <source>
        <dbReference type="PROSITE-ProRule" id="PRU00742"/>
    </source>
</evidence>
<evidence type="ECO:0000256" key="2">
    <source>
        <dbReference type="ARBA" id="ARBA00022801"/>
    </source>
</evidence>
<dbReference type="RefSeq" id="WP_190833497.1">
    <property type="nucleotide sequence ID" value="NZ_CAWPPI010000078.1"/>
</dbReference>
<dbReference type="InterPro" id="IPR023696">
    <property type="entry name" value="Ureohydrolase_dom_sf"/>
</dbReference>
<dbReference type="SUPFAM" id="SSF52768">
    <property type="entry name" value="Arginase/deacetylase"/>
    <property type="match status" value="1"/>
</dbReference>
<dbReference type="PROSITE" id="PS51409">
    <property type="entry name" value="ARGINASE_2"/>
    <property type="match status" value="1"/>
</dbReference>
<dbReference type="EMBL" id="JACXAE010000078">
    <property type="protein sequence ID" value="MBD2775290.1"/>
    <property type="molecule type" value="Genomic_DNA"/>
</dbReference>
<accession>A0A8J7CFS3</accession>
<dbReference type="GO" id="GO:0004053">
    <property type="term" value="F:arginase activity"/>
    <property type="evidence" value="ECO:0007669"/>
    <property type="project" value="TreeGrafter"/>
</dbReference>
<dbReference type="GO" id="GO:0030145">
    <property type="term" value="F:manganese ion binding"/>
    <property type="evidence" value="ECO:0007669"/>
    <property type="project" value="TreeGrafter"/>
</dbReference>
<dbReference type="InterPro" id="IPR006035">
    <property type="entry name" value="Ureohydrolase"/>
</dbReference>
<evidence type="ECO:0000313" key="6">
    <source>
        <dbReference type="Proteomes" id="UP000629098"/>
    </source>
</evidence>
<evidence type="ECO:0000256" key="3">
    <source>
        <dbReference type="ARBA" id="ARBA00023211"/>
    </source>
</evidence>
<keyword evidence="1" id="KW-0479">Metal-binding</keyword>
<dbReference type="Gene3D" id="3.40.800.10">
    <property type="entry name" value="Ureohydrolase domain"/>
    <property type="match status" value="1"/>
</dbReference>
<comment type="similarity">
    <text evidence="4">Belongs to the arginase family.</text>
</comment>
<dbReference type="GO" id="GO:0005737">
    <property type="term" value="C:cytoplasm"/>
    <property type="evidence" value="ECO:0007669"/>
    <property type="project" value="TreeGrafter"/>
</dbReference>
<dbReference type="PANTHER" id="PTHR43782:SF3">
    <property type="entry name" value="ARGINASE"/>
    <property type="match status" value="1"/>
</dbReference>
<evidence type="ECO:0000313" key="5">
    <source>
        <dbReference type="EMBL" id="MBD2775290.1"/>
    </source>
</evidence>
<proteinExistence type="inferred from homology"/>
<comment type="caution">
    <text evidence="5">The sequence shown here is derived from an EMBL/GenBank/DDBJ whole genome shotgun (WGS) entry which is preliminary data.</text>
</comment>
<keyword evidence="3" id="KW-0464">Manganese</keyword>
<keyword evidence="6" id="KW-1185">Reference proteome</keyword>
<protein>
    <submittedName>
        <fullName evidence="5">Arginase family protein</fullName>
    </submittedName>
</protein>
<evidence type="ECO:0000256" key="1">
    <source>
        <dbReference type="ARBA" id="ARBA00022723"/>
    </source>
</evidence>
<reference evidence="5" key="1">
    <citation type="submission" date="2020-09" db="EMBL/GenBank/DDBJ databases">
        <title>Iningainema tapete sp. nov. (Scytonemataceae, Cyanobacteria) from greenhouses in central Florida (USA) produces two types of nodularin with biosynthetic potential for microcystin-LR and anabaenopeptins.</title>
        <authorList>
            <person name="Berthold D.E."/>
            <person name="Lefler F.W."/>
            <person name="Huang I.-S."/>
            <person name="Abdulla H."/>
            <person name="Zimba P.V."/>
            <person name="Laughinghouse H.D. IV."/>
        </authorList>
    </citation>
    <scope>NUCLEOTIDE SEQUENCE</scope>
    <source>
        <strain evidence="5">BLCCT55</strain>
    </source>
</reference>
<dbReference type="PANTHER" id="PTHR43782">
    <property type="entry name" value="ARGINASE"/>
    <property type="match status" value="1"/>
</dbReference>
<dbReference type="AlphaFoldDB" id="A0A8J7CFS3"/>
<dbReference type="CDD" id="cd09999">
    <property type="entry name" value="Arginase-like_1"/>
    <property type="match status" value="1"/>
</dbReference>
<dbReference type="Pfam" id="PF00491">
    <property type="entry name" value="Arginase"/>
    <property type="match status" value="1"/>
</dbReference>
<dbReference type="Proteomes" id="UP000629098">
    <property type="component" value="Unassembled WGS sequence"/>
</dbReference>
<sequence length="297" mass="32393">MTRQSNFSIIEAPSILGLKPTGVDCLPDALRKAGFYEKLAADFEARVAALEFNPQRDPQTHLLNAEGIATYSRSLSQVVEPVVRSGRFPIVLGGDCSILLGNLLALRRLGRYGLFFLDGHSDFCQPEADAFGEVASMDLAIATGRGPDIVSNINGLKPLVRDEDTVVFGDRDGEATEGYGDHNVRSTRIYTRNLEEVRQTGVKQAALEGLDWLMQKPLDGFWIHLDADVLDDAIMPAVDYRMPDGLSFAELIDVLQVLMASPKAIGINITIFNPKLDSDGTITQAFTQALVMGLTAH</sequence>
<keyword evidence="2" id="KW-0378">Hydrolase</keyword>
<organism evidence="5 6">
    <name type="scientific">Iningainema tapete BLCC-T55</name>
    <dbReference type="NCBI Taxonomy" id="2748662"/>
    <lineage>
        <taxon>Bacteria</taxon>
        <taxon>Bacillati</taxon>
        <taxon>Cyanobacteriota</taxon>
        <taxon>Cyanophyceae</taxon>
        <taxon>Nostocales</taxon>
        <taxon>Scytonemataceae</taxon>
        <taxon>Iningainema tapete</taxon>
    </lineage>
</organism>
<name>A0A8J7CFS3_9CYAN</name>
<gene>
    <name evidence="5" type="ORF">ICL16_25330</name>
</gene>